<dbReference type="AlphaFoldDB" id="A0AAV7JNQ7"/>
<dbReference type="InterPro" id="IPR002088">
    <property type="entry name" value="Prenyl_trans_a"/>
</dbReference>
<feature type="region of interest" description="Disordered" evidence="17">
    <location>
        <begin position="676"/>
        <end position="700"/>
    </location>
</feature>
<evidence type="ECO:0000256" key="15">
    <source>
        <dbReference type="ARBA" id="ARBA00043219"/>
    </source>
</evidence>
<keyword evidence="5" id="KW-0637">Prenyltransferase</keyword>
<dbReference type="InterPro" id="IPR011009">
    <property type="entry name" value="Kinase-like_dom_sf"/>
</dbReference>
<reference evidence="19 20" key="1">
    <citation type="journal article" date="2023" name="BMC Biol.">
        <title>The compact genome of the sponge Oopsacas minuta (Hexactinellida) is lacking key metazoan core genes.</title>
        <authorList>
            <person name="Santini S."/>
            <person name="Schenkelaars Q."/>
            <person name="Jourda C."/>
            <person name="Duchesne M."/>
            <person name="Belahbib H."/>
            <person name="Rocher C."/>
            <person name="Selva M."/>
            <person name="Riesgo A."/>
            <person name="Vervoort M."/>
            <person name="Leys S.P."/>
            <person name="Kodjabachian L."/>
            <person name="Le Bivic A."/>
            <person name="Borchiellini C."/>
            <person name="Claverie J.M."/>
            <person name="Renard E."/>
        </authorList>
    </citation>
    <scope>NUCLEOTIDE SEQUENCE [LARGE SCALE GENOMIC DNA]</scope>
    <source>
        <strain evidence="19">SPO-2</strain>
    </source>
</reference>
<dbReference type="PROSITE" id="PS50011">
    <property type="entry name" value="PROTEIN_KINASE_DOM"/>
    <property type="match status" value="1"/>
</dbReference>
<evidence type="ECO:0000313" key="20">
    <source>
        <dbReference type="Proteomes" id="UP001165289"/>
    </source>
</evidence>
<dbReference type="SMART" id="SM00220">
    <property type="entry name" value="S_TKc"/>
    <property type="match status" value="1"/>
</dbReference>
<sequence>MSDTAEPIPKPIPSPLSSPDSDTELPVEMSPPPPTEYSTDPIWSDVIPIPQHEGPFPVVRIAYTKEFKEVHDYLRAMLKTNEQSDRALSLTEHAVTLNPANYTTWQYRRVLLKAMGCDLEKELDFIASVIGKHPKNYQVWYHRQKLTEWIGSPGKEFEFTADCLEDDTKNYHVWQYRQWLLEKFPSYYKAELEFVDTLIKNDVRNNSAWNQRYFVLTKMSEFTVELVRKEIEYTKLCIRLSLHNESPWNYMRGILNCQDLSLYLEVKIWILQTIAKRKPSIYAYSILIDICEMEIEEGGPEMCQNALTEALSYCQILGEDMDVIRKNYWAYTADRLKNLFTVIHGVNTFHSSLIVTKEISMISKGSFVVIKPIGKGSMGIVYLIKSLNEDSIEGAELFAMKEMDYGYDANGCIQLVQEYCNRGTLYQFVKERRANSEEFLNEKEVLIWSCQLASALVYLHDSKILHRDLKSQNIFLTSDLSDFHTSPLTTVLKLGDFGISRPLEGTYDLASTCIGTPAYMAPEVCHKSLYSYPCDMWSIGCVIVEICSLKPAFQSTSLVAMVFKILNADYTQIPGKYSQSLSAFIDSLFRVEPELRPTAKQAMNILSELLETVSVTKFAESNTLDEYDNDFDSFSDHSSDTNCDISQGMATLSLTLCPDTTKEIVTQTTNENVVKSRGISQQNSDNYSDDFDSYSENEDG</sequence>
<evidence type="ECO:0000259" key="18">
    <source>
        <dbReference type="PROSITE" id="PS50011"/>
    </source>
</evidence>
<dbReference type="PANTHER" id="PTHR11129:SF1">
    <property type="entry name" value="PROTEIN FARNESYLTRANSFERASE_GERANYLGERANYLTRANSFERASE TYPE-1 SUBUNIT ALPHA"/>
    <property type="match status" value="1"/>
</dbReference>
<dbReference type="SUPFAM" id="SSF48439">
    <property type="entry name" value="Protein prenylyltransferase"/>
    <property type="match status" value="1"/>
</dbReference>
<feature type="binding site" evidence="16">
    <location>
        <position position="401"/>
    </location>
    <ligand>
        <name>ATP</name>
        <dbReference type="ChEBI" id="CHEBI:30616"/>
    </ligand>
</feature>
<name>A0AAV7JNQ7_9METZ</name>
<evidence type="ECO:0000313" key="19">
    <source>
        <dbReference type="EMBL" id="KAI6650362.1"/>
    </source>
</evidence>
<feature type="compositionally biased region" description="Acidic residues" evidence="17">
    <location>
        <begin position="687"/>
        <end position="700"/>
    </location>
</feature>
<dbReference type="Pfam" id="PF00069">
    <property type="entry name" value="Pkinase"/>
    <property type="match status" value="1"/>
</dbReference>
<keyword evidence="6" id="KW-0808">Transferase</keyword>
<keyword evidence="10" id="KW-0460">Magnesium</keyword>
<evidence type="ECO:0000256" key="7">
    <source>
        <dbReference type="ARBA" id="ARBA00022737"/>
    </source>
</evidence>
<dbReference type="GO" id="GO:0005953">
    <property type="term" value="C:CAAX-protein geranylgeranyltransferase complex"/>
    <property type="evidence" value="ECO:0007669"/>
    <property type="project" value="TreeGrafter"/>
</dbReference>
<feature type="region of interest" description="Disordered" evidence="17">
    <location>
        <begin position="1"/>
        <end position="37"/>
    </location>
</feature>
<gene>
    <name evidence="19" type="ORF">LOD99_6039</name>
</gene>
<dbReference type="SUPFAM" id="SSF56112">
    <property type="entry name" value="Protein kinase-like (PK-like)"/>
    <property type="match status" value="1"/>
</dbReference>
<comment type="similarity">
    <text evidence="2">Belongs to the protein prenyltransferase subunit alpha family.</text>
</comment>
<dbReference type="Proteomes" id="UP001165289">
    <property type="component" value="Unassembled WGS sequence"/>
</dbReference>
<dbReference type="GO" id="GO:0005965">
    <property type="term" value="C:protein farnesyltransferase complex"/>
    <property type="evidence" value="ECO:0007669"/>
    <property type="project" value="TreeGrafter"/>
</dbReference>
<dbReference type="GO" id="GO:0004662">
    <property type="term" value="F:CAAX-protein geranylgeranyltransferase activity"/>
    <property type="evidence" value="ECO:0007669"/>
    <property type="project" value="UniProtKB-EC"/>
</dbReference>
<evidence type="ECO:0000256" key="3">
    <source>
        <dbReference type="ARBA" id="ARBA00012700"/>
    </source>
</evidence>
<protein>
    <recommendedName>
        <fullName evidence="11">Protein farnesyltransferase/geranylgeranyltransferase type-1 subunit alpha</fullName>
        <ecNumber evidence="4">2.5.1.58</ecNumber>
        <ecNumber evidence="3">2.5.1.59</ecNumber>
    </recommendedName>
    <alternativeName>
        <fullName evidence="14">CAAX farnesyltransferase subunit alpha</fullName>
    </alternativeName>
    <alternativeName>
        <fullName evidence="13">FTase-alpha</fullName>
    </alternativeName>
    <alternativeName>
        <fullName evidence="12">Ras proteins prenyltransferase subunit alpha</fullName>
    </alternativeName>
    <alternativeName>
        <fullName evidence="15">Type I protein geranyl-geranyltransferase subunit alpha</fullName>
    </alternativeName>
</protein>
<dbReference type="Gene3D" id="1.10.510.10">
    <property type="entry name" value="Transferase(Phosphotransferase) domain 1"/>
    <property type="match status" value="1"/>
</dbReference>
<keyword evidence="8 16" id="KW-0547">Nucleotide-binding</keyword>
<evidence type="ECO:0000256" key="1">
    <source>
        <dbReference type="ARBA" id="ARBA00001946"/>
    </source>
</evidence>
<organism evidence="19 20">
    <name type="scientific">Oopsacas minuta</name>
    <dbReference type="NCBI Taxonomy" id="111878"/>
    <lineage>
        <taxon>Eukaryota</taxon>
        <taxon>Metazoa</taxon>
        <taxon>Porifera</taxon>
        <taxon>Hexactinellida</taxon>
        <taxon>Hexasterophora</taxon>
        <taxon>Lyssacinosida</taxon>
        <taxon>Leucopsacidae</taxon>
        <taxon>Oopsacas</taxon>
    </lineage>
</organism>
<evidence type="ECO:0000256" key="8">
    <source>
        <dbReference type="ARBA" id="ARBA00022741"/>
    </source>
</evidence>
<evidence type="ECO:0000256" key="6">
    <source>
        <dbReference type="ARBA" id="ARBA00022679"/>
    </source>
</evidence>
<dbReference type="GO" id="GO:0004672">
    <property type="term" value="F:protein kinase activity"/>
    <property type="evidence" value="ECO:0007669"/>
    <property type="project" value="InterPro"/>
</dbReference>
<feature type="domain" description="Protein kinase" evidence="18">
    <location>
        <begin position="338"/>
        <end position="610"/>
    </location>
</feature>
<evidence type="ECO:0000256" key="10">
    <source>
        <dbReference type="ARBA" id="ARBA00022842"/>
    </source>
</evidence>
<dbReference type="EC" id="2.5.1.58" evidence="4"/>
<dbReference type="Gene3D" id="3.30.200.20">
    <property type="entry name" value="Phosphorylase Kinase, domain 1"/>
    <property type="match status" value="1"/>
</dbReference>
<keyword evidence="20" id="KW-1185">Reference proteome</keyword>
<dbReference type="Gene3D" id="1.25.40.120">
    <property type="entry name" value="Protein prenylyltransferase"/>
    <property type="match status" value="1"/>
</dbReference>
<accession>A0AAV7JNQ7</accession>
<dbReference type="PROSITE" id="PS51147">
    <property type="entry name" value="PFTA"/>
    <property type="match status" value="5"/>
</dbReference>
<dbReference type="GO" id="GO:0004660">
    <property type="term" value="F:protein farnesyltransferase activity"/>
    <property type="evidence" value="ECO:0007669"/>
    <property type="project" value="UniProtKB-EC"/>
</dbReference>
<evidence type="ECO:0000256" key="13">
    <source>
        <dbReference type="ARBA" id="ARBA00042436"/>
    </source>
</evidence>
<dbReference type="GO" id="GO:0005524">
    <property type="term" value="F:ATP binding"/>
    <property type="evidence" value="ECO:0007669"/>
    <property type="project" value="UniProtKB-UniRule"/>
</dbReference>
<evidence type="ECO:0000256" key="12">
    <source>
        <dbReference type="ARBA" id="ARBA00041392"/>
    </source>
</evidence>
<keyword evidence="9 16" id="KW-0067">ATP-binding</keyword>
<dbReference type="EC" id="2.5.1.59" evidence="3"/>
<dbReference type="InterPro" id="IPR008271">
    <property type="entry name" value="Ser/Thr_kinase_AS"/>
</dbReference>
<comment type="cofactor">
    <cofactor evidence="1">
        <name>Mg(2+)</name>
        <dbReference type="ChEBI" id="CHEBI:18420"/>
    </cofactor>
</comment>
<feature type="compositionally biased region" description="Low complexity" evidence="17">
    <location>
        <begin position="17"/>
        <end position="26"/>
    </location>
</feature>
<evidence type="ECO:0000256" key="11">
    <source>
        <dbReference type="ARBA" id="ARBA00040965"/>
    </source>
</evidence>
<evidence type="ECO:0000256" key="2">
    <source>
        <dbReference type="ARBA" id="ARBA00006734"/>
    </source>
</evidence>
<dbReference type="PROSITE" id="PS00107">
    <property type="entry name" value="PROTEIN_KINASE_ATP"/>
    <property type="match status" value="1"/>
</dbReference>
<dbReference type="PANTHER" id="PTHR11129">
    <property type="entry name" value="PROTEIN FARNESYLTRANSFERASE ALPHA SUBUNIT/RAB GERANYLGERANYL TRANSFERASE ALPHA SUBUNIT"/>
    <property type="match status" value="1"/>
</dbReference>
<dbReference type="Pfam" id="PF01239">
    <property type="entry name" value="PPTA"/>
    <property type="match status" value="5"/>
</dbReference>
<evidence type="ECO:0000256" key="5">
    <source>
        <dbReference type="ARBA" id="ARBA00022602"/>
    </source>
</evidence>
<comment type="caution">
    <text evidence="19">The sequence shown here is derived from an EMBL/GenBank/DDBJ whole genome shotgun (WGS) entry which is preliminary data.</text>
</comment>
<dbReference type="EMBL" id="JAKMXF010000312">
    <property type="protein sequence ID" value="KAI6650362.1"/>
    <property type="molecule type" value="Genomic_DNA"/>
</dbReference>
<dbReference type="InterPro" id="IPR000719">
    <property type="entry name" value="Prot_kinase_dom"/>
</dbReference>
<evidence type="ECO:0000256" key="9">
    <source>
        <dbReference type="ARBA" id="ARBA00022840"/>
    </source>
</evidence>
<evidence type="ECO:0000256" key="17">
    <source>
        <dbReference type="SAM" id="MobiDB-lite"/>
    </source>
</evidence>
<proteinExistence type="inferred from homology"/>
<dbReference type="PROSITE" id="PS00108">
    <property type="entry name" value="PROTEIN_KINASE_ST"/>
    <property type="match status" value="1"/>
</dbReference>
<evidence type="ECO:0000256" key="4">
    <source>
        <dbReference type="ARBA" id="ARBA00012702"/>
    </source>
</evidence>
<keyword evidence="7" id="KW-0677">Repeat</keyword>
<evidence type="ECO:0000256" key="14">
    <source>
        <dbReference type="ARBA" id="ARBA00043086"/>
    </source>
</evidence>
<evidence type="ECO:0000256" key="16">
    <source>
        <dbReference type="PROSITE-ProRule" id="PRU10141"/>
    </source>
</evidence>
<dbReference type="InterPro" id="IPR017441">
    <property type="entry name" value="Protein_kinase_ATP_BS"/>
</dbReference>